<dbReference type="InterPro" id="IPR046346">
    <property type="entry name" value="Aminoacid_DH-like_N_sf"/>
</dbReference>
<dbReference type="GO" id="GO:0050661">
    <property type="term" value="F:NADP binding"/>
    <property type="evidence" value="ECO:0007669"/>
    <property type="project" value="TreeGrafter"/>
</dbReference>
<dbReference type="Pfam" id="PF08501">
    <property type="entry name" value="Shikimate_dh_N"/>
    <property type="match status" value="1"/>
</dbReference>
<dbReference type="SUPFAM" id="SSF51735">
    <property type="entry name" value="NAD(P)-binding Rossmann-fold domains"/>
    <property type="match status" value="1"/>
</dbReference>
<feature type="domain" description="Shikimate dehydrogenase substrate binding N-terminal" evidence="4">
    <location>
        <begin position="6"/>
        <end position="86"/>
    </location>
</feature>
<dbReference type="SUPFAM" id="SSF53223">
    <property type="entry name" value="Aminoacid dehydrogenase-like, N-terminal domain"/>
    <property type="match status" value="1"/>
</dbReference>
<reference evidence="5 6" key="1">
    <citation type="submission" date="2018-06" db="EMBL/GenBank/DDBJ databases">
        <title>The draft genome sequence of Crocinitomix sp. SM1701.</title>
        <authorList>
            <person name="Zhang X."/>
        </authorList>
    </citation>
    <scope>NUCLEOTIDE SEQUENCE [LARGE SCALE GENOMIC DNA]</scope>
    <source>
        <strain evidence="5 6">SM1701</strain>
    </source>
</reference>
<dbReference type="Proteomes" id="UP000249248">
    <property type="component" value="Unassembled WGS sequence"/>
</dbReference>
<dbReference type="OrthoDB" id="9792692at2"/>
<proteinExistence type="predicted"/>
<dbReference type="EMBL" id="QKSB01000003">
    <property type="protein sequence ID" value="PZE17735.1"/>
    <property type="molecule type" value="Genomic_DNA"/>
</dbReference>
<keyword evidence="3" id="KW-0028">Amino-acid biosynthesis</keyword>
<keyword evidence="6" id="KW-1185">Reference proteome</keyword>
<dbReference type="Gene3D" id="3.40.50.720">
    <property type="entry name" value="NAD(P)-binding Rossmann-like Domain"/>
    <property type="match status" value="1"/>
</dbReference>
<keyword evidence="2 5" id="KW-0560">Oxidoreductase</keyword>
<sequence>MHQYGLIGEHLGYSFSKKYFKDKFQKLNLNATYDNYECTSIEAVRELLSKTDATGFNVTIPYKESIISLLDEVDAVAAEIGAVNTIKKIGDKWVGYNTDAFGFKQMIKPFFKNNHERAIIFGTGGASKAVQYVLEELGASVLFVSRNPKGEFEYAYEEVNALMLNACHILVNATPVGTAPNVNDFHDIPYGFLTADHLCVDLVYYPEETLFLNKSKTAGANTINGITMLHQQAEKSWQIWNN</sequence>
<dbReference type="GO" id="GO:0009073">
    <property type="term" value="P:aromatic amino acid family biosynthetic process"/>
    <property type="evidence" value="ECO:0007669"/>
    <property type="project" value="UniProtKB-KW"/>
</dbReference>
<keyword evidence="3" id="KW-0057">Aromatic amino acid biosynthesis</keyword>
<dbReference type="GO" id="GO:0019632">
    <property type="term" value="P:shikimate metabolic process"/>
    <property type="evidence" value="ECO:0007669"/>
    <property type="project" value="TreeGrafter"/>
</dbReference>
<dbReference type="GO" id="GO:0005829">
    <property type="term" value="C:cytosol"/>
    <property type="evidence" value="ECO:0007669"/>
    <property type="project" value="TreeGrafter"/>
</dbReference>
<dbReference type="InterPro" id="IPR022893">
    <property type="entry name" value="Shikimate_DH_fam"/>
</dbReference>
<organism evidence="5 6">
    <name type="scientific">Putridiphycobacter roseus</name>
    <dbReference type="NCBI Taxonomy" id="2219161"/>
    <lineage>
        <taxon>Bacteria</taxon>
        <taxon>Pseudomonadati</taxon>
        <taxon>Bacteroidota</taxon>
        <taxon>Flavobacteriia</taxon>
        <taxon>Flavobacteriales</taxon>
        <taxon>Crocinitomicaceae</taxon>
        <taxon>Putridiphycobacter</taxon>
    </lineage>
</organism>
<dbReference type="InterPro" id="IPR013708">
    <property type="entry name" value="Shikimate_DH-bd_N"/>
</dbReference>
<dbReference type="Gene3D" id="3.40.50.10860">
    <property type="entry name" value="Leucine Dehydrogenase, chain A, domain 1"/>
    <property type="match status" value="1"/>
</dbReference>
<accession>A0A2W1NE87</accession>
<dbReference type="CDD" id="cd01065">
    <property type="entry name" value="NAD_bind_Shikimate_DH"/>
    <property type="match status" value="1"/>
</dbReference>
<comment type="caution">
    <text evidence="5">The sequence shown here is derived from an EMBL/GenBank/DDBJ whole genome shotgun (WGS) entry which is preliminary data.</text>
</comment>
<name>A0A2W1NE87_9FLAO</name>
<dbReference type="PANTHER" id="PTHR21089:SF1">
    <property type="entry name" value="BIFUNCTIONAL 3-DEHYDROQUINATE DEHYDRATASE_SHIKIMATE DEHYDROGENASE, CHLOROPLASTIC"/>
    <property type="match status" value="1"/>
</dbReference>
<evidence type="ECO:0000313" key="6">
    <source>
        <dbReference type="Proteomes" id="UP000249248"/>
    </source>
</evidence>
<dbReference type="AlphaFoldDB" id="A0A2W1NE87"/>
<dbReference type="GO" id="GO:0009423">
    <property type="term" value="P:chorismate biosynthetic process"/>
    <property type="evidence" value="ECO:0007669"/>
    <property type="project" value="TreeGrafter"/>
</dbReference>
<gene>
    <name evidence="5" type="primary">aroE</name>
    <name evidence="5" type="ORF">DNU06_06485</name>
</gene>
<comment type="pathway">
    <text evidence="1">Metabolic intermediate biosynthesis; chorismate biosynthesis; chorismate from D-erythrose 4-phosphate and phosphoenolpyruvate: step 4/7.</text>
</comment>
<evidence type="ECO:0000256" key="1">
    <source>
        <dbReference type="ARBA" id="ARBA00004871"/>
    </source>
</evidence>
<evidence type="ECO:0000313" key="5">
    <source>
        <dbReference type="EMBL" id="PZE17735.1"/>
    </source>
</evidence>
<evidence type="ECO:0000256" key="3">
    <source>
        <dbReference type="ARBA" id="ARBA00023141"/>
    </source>
</evidence>
<evidence type="ECO:0000259" key="4">
    <source>
        <dbReference type="Pfam" id="PF08501"/>
    </source>
</evidence>
<dbReference type="PANTHER" id="PTHR21089">
    <property type="entry name" value="SHIKIMATE DEHYDROGENASE"/>
    <property type="match status" value="1"/>
</dbReference>
<protein>
    <submittedName>
        <fullName evidence="5">Shikimate dehydrogenase</fullName>
        <ecNumber evidence="5">1.1.1.25</ecNumber>
    </submittedName>
</protein>
<evidence type="ECO:0000256" key="2">
    <source>
        <dbReference type="ARBA" id="ARBA00023002"/>
    </source>
</evidence>
<dbReference type="EC" id="1.1.1.25" evidence="5"/>
<dbReference type="InterPro" id="IPR036291">
    <property type="entry name" value="NAD(P)-bd_dom_sf"/>
</dbReference>
<dbReference type="GO" id="GO:0004764">
    <property type="term" value="F:shikimate 3-dehydrogenase (NADP+) activity"/>
    <property type="evidence" value="ECO:0007669"/>
    <property type="project" value="UniProtKB-EC"/>
</dbReference>